<gene>
    <name evidence="1" type="ORF">HPB49_013098</name>
</gene>
<accession>A0ACB8DP53</accession>
<reference evidence="1" key="1">
    <citation type="submission" date="2020-05" db="EMBL/GenBank/DDBJ databases">
        <title>Large-scale comparative analyses of tick genomes elucidate their genetic diversity and vector capacities.</title>
        <authorList>
            <person name="Jia N."/>
            <person name="Wang J."/>
            <person name="Shi W."/>
            <person name="Du L."/>
            <person name="Sun Y."/>
            <person name="Zhan W."/>
            <person name="Jiang J."/>
            <person name="Wang Q."/>
            <person name="Zhang B."/>
            <person name="Ji P."/>
            <person name="Sakyi L.B."/>
            <person name="Cui X."/>
            <person name="Yuan T."/>
            <person name="Jiang B."/>
            <person name="Yang W."/>
            <person name="Lam T.T.-Y."/>
            <person name="Chang Q."/>
            <person name="Ding S."/>
            <person name="Wang X."/>
            <person name="Zhu J."/>
            <person name="Ruan X."/>
            <person name="Zhao L."/>
            <person name="Wei J."/>
            <person name="Que T."/>
            <person name="Du C."/>
            <person name="Cheng J."/>
            <person name="Dai P."/>
            <person name="Han X."/>
            <person name="Huang E."/>
            <person name="Gao Y."/>
            <person name="Liu J."/>
            <person name="Shao H."/>
            <person name="Ye R."/>
            <person name="Li L."/>
            <person name="Wei W."/>
            <person name="Wang X."/>
            <person name="Wang C."/>
            <person name="Yang T."/>
            <person name="Huo Q."/>
            <person name="Li W."/>
            <person name="Guo W."/>
            <person name="Chen H."/>
            <person name="Zhou L."/>
            <person name="Ni X."/>
            <person name="Tian J."/>
            <person name="Zhou Y."/>
            <person name="Sheng Y."/>
            <person name="Liu T."/>
            <person name="Pan Y."/>
            <person name="Xia L."/>
            <person name="Li J."/>
            <person name="Zhao F."/>
            <person name="Cao W."/>
        </authorList>
    </citation>
    <scope>NUCLEOTIDE SEQUENCE</scope>
    <source>
        <strain evidence="1">Dsil-2018</strain>
    </source>
</reference>
<evidence type="ECO:0000313" key="2">
    <source>
        <dbReference type="Proteomes" id="UP000821865"/>
    </source>
</evidence>
<name>A0ACB8DP53_DERSI</name>
<evidence type="ECO:0000313" key="1">
    <source>
        <dbReference type="EMBL" id="KAH7974252.1"/>
    </source>
</evidence>
<organism evidence="1 2">
    <name type="scientific">Dermacentor silvarum</name>
    <name type="common">Tick</name>
    <dbReference type="NCBI Taxonomy" id="543639"/>
    <lineage>
        <taxon>Eukaryota</taxon>
        <taxon>Metazoa</taxon>
        <taxon>Ecdysozoa</taxon>
        <taxon>Arthropoda</taxon>
        <taxon>Chelicerata</taxon>
        <taxon>Arachnida</taxon>
        <taxon>Acari</taxon>
        <taxon>Parasitiformes</taxon>
        <taxon>Ixodida</taxon>
        <taxon>Ixodoidea</taxon>
        <taxon>Ixodidae</taxon>
        <taxon>Rhipicephalinae</taxon>
        <taxon>Dermacentor</taxon>
    </lineage>
</organism>
<proteinExistence type="predicted"/>
<dbReference type="EMBL" id="CM023479">
    <property type="protein sequence ID" value="KAH7974252.1"/>
    <property type="molecule type" value="Genomic_DNA"/>
</dbReference>
<protein>
    <submittedName>
        <fullName evidence="1">Uncharacterized protein</fullName>
    </submittedName>
</protein>
<keyword evidence="2" id="KW-1185">Reference proteome</keyword>
<comment type="caution">
    <text evidence="1">The sequence shown here is derived from an EMBL/GenBank/DDBJ whole genome shotgun (WGS) entry which is preliminary data.</text>
</comment>
<sequence>MAAENMSLNRRPYSPRMSAEQWQCMLNYIIVNSAMGRVASNLRADLRQQMWQELTNELNEVAPASHSPHEWQRLWQERVAAVRAKAAEQVAEIRGTGGGPSNLSTLLGEDDAQVLSIVGVDSALDVGGPSFPRRQLRSPVGS</sequence>
<dbReference type="Proteomes" id="UP000821865">
    <property type="component" value="Chromosome 10"/>
</dbReference>